<dbReference type="AlphaFoldDB" id="A0A165EJ92"/>
<accession>A0A165EJ92</accession>
<dbReference type="EMBL" id="KV427620">
    <property type="protein sequence ID" value="KZT07166.1"/>
    <property type="molecule type" value="Genomic_DNA"/>
</dbReference>
<sequence>MCLPKTRASLSASALELGGISGCSPRKLSAAGKMLFGVEVWTNVKLPQTGDEPQSCNGSLARHLTADGHAAALQQLIQIFMSSLVRPACTPAIGRGAKQPQGFGCASQGVVDVYHLAALDASLFFHYEKLDLAEIGPAVFCALLALIMVTIRKVRSLGGLSERTRLLCRGRRRRSESQEHPVKFDYPTIQPFKSDNMTLKLVYSVTIGIRSMNGQRHMRLFSRGGHVDLKSRVQYDQIDRTFFDYHTVVEHRLPIRGVVAIVNPTRPGIHWLSHSDS</sequence>
<reference evidence="1 2" key="1">
    <citation type="journal article" date="2016" name="Mol. Biol. Evol.">
        <title>Comparative Genomics of Early-Diverging Mushroom-Forming Fungi Provides Insights into the Origins of Lignocellulose Decay Capabilities.</title>
        <authorList>
            <person name="Nagy L.G."/>
            <person name="Riley R."/>
            <person name="Tritt A."/>
            <person name="Adam C."/>
            <person name="Daum C."/>
            <person name="Floudas D."/>
            <person name="Sun H."/>
            <person name="Yadav J.S."/>
            <person name="Pangilinan J."/>
            <person name="Larsson K.H."/>
            <person name="Matsuura K."/>
            <person name="Barry K."/>
            <person name="Labutti K."/>
            <person name="Kuo R."/>
            <person name="Ohm R.A."/>
            <person name="Bhattacharya S.S."/>
            <person name="Shirouzu T."/>
            <person name="Yoshinaga Y."/>
            <person name="Martin F.M."/>
            <person name="Grigoriev I.V."/>
            <person name="Hibbett D.S."/>
        </authorList>
    </citation>
    <scope>NUCLEOTIDE SEQUENCE [LARGE SCALE GENOMIC DNA]</scope>
    <source>
        <strain evidence="1 2">93-53</strain>
    </source>
</reference>
<name>A0A165EJ92_9APHY</name>
<dbReference type="GeneID" id="63824033"/>
<evidence type="ECO:0000313" key="1">
    <source>
        <dbReference type="EMBL" id="KZT07166.1"/>
    </source>
</evidence>
<organism evidence="1 2">
    <name type="scientific">Laetiporus sulphureus 93-53</name>
    <dbReference type="NCBI Taxonomy" id="1314785"/>
    <lineage>
        <taxon>Eukaryota</taxon>
        <taxon>Fungi</taxon>
        <taxon>Dikarya</taxon>
        <taxon>Basidiomycota</taxon>
        <taxon>Agaricomycotina</taxon>
        <taxon>Agaricomycetes</taxon>
        <taxon>Polyporales</taxon>
        <taxon>Laetiporus</taxon>
    </lineage>
</organism>
<protein>
    <submittedName>
        <fullName evidence="1">Uncharacterized protein</fullName>
    </submittedName>
</protein>
<keyword evidence="2" id="KW-1185">Reference proteome</keyword>
<proteinExistence type="predicted"/>
<dbReference type="RefSeq" id="XP_040764906.1">
    <property type="nucleotide sequence ID" value="XM_040907004.1"/>
</dbReference>
<gene>
    <name evidence="1" type="ORF">LAESUDRAFT_713672</name>
</gene>
<dbReference type="Proteomes" id="UP000076871">
    <property type="component" value="Unassembled WGS sequence"/>
</dbReference>
<evidence type="ECO:0000313" key="2">
    <source>
        <dbReference type="Proteomes" id="UP000076871"/>
    </source>
</evidence>
<dbReference type="InParanoid" id="A0A165EJ92"/>